<evidence type="ECO:0000256" key="1">
    <source>
        <dbReference type="ARBA" id="ARBA00007613"/>
    </source>
</evidence>
<keyword evidence="3" id="KW-0175">Coiled coil</keyword>
<comment type="subcellular location">
    <subcellularLocation>
        <location evidence="2">Cell membrane</location>
        <topology evidence="2">Lipid-anchor</topology>
    </subcellularLocation>
</comment>
<dbReference type="PANTHER" id="PTHR30203">
    <property type="entry name" value="OUTER MEMBRANE CATION EFFLUX PROTEIN"/>
    <property type="match status" value="1"/>
</dbReference>
<dbReference type="Gene3D" id="1.20.1600.10">
    <property type="entry name" value="Outer membrane efflux proteins (OEP)"/>
    <property type="match status" value="1"/>
</dbReference>
<feature type="coiled-coil region" evidence="3">
    <location>
        <begin position="416"/>
        <end position="443"/>
    </location>
</feature>
<keyword evidence="5" id="KW-1185">Reference proteome</keyword>
<dbReference type="InterPro" id="IPR003423">
    <property type="entry name" value="OMP_efflux"/>
</dbReference>
<dbReference type="Proteomes" id="UP001449795">
    <property type="component" value="Chromosome"/>
</dbReference>
<reference evidence="4 5" key="1">
    <citation type="submission" date="2024-04" db="EMBL/GenBank/DDBJ databases">
        <title>Complete genome sequence of Nguyenibacter vanlangesis HBCM-1154, a strain capable of nitrogen fixation, IAA production, and phosphorus solubilization isolated from sugarcane soil.</title>
        <authorList>
            <person name="MY HANH P."/>
        </authorList>
    </citation>
    <scope>NUCLEOTIDE SEQUENCE [LARGE SCALE GENOMIC DNA]</scope>
    <source>
        <strain evidence="4 5">HBCM 1154</strain>
    </source>
</reference>
<protein>
    <submittedName>
        <fullName evidence="4">Efflux transporter outer membrane subunit</fullName>
    </submittedName>
</protein>
<gene>
    <name evidence="4" type="ORF">AAC691_10420</name>
</gene>
<name>A0ABZ3DAJ7_9PROT</name>
<proteinExistence type="inferred from homology"/>
<keyword evidence="2" id="KW-1134">Transmembrane beta strand</keyword>
<evidence type="ECO:0000313" key="5">
    <source>
        <dbReference type="Proteomes" id="UP001449795"/>
    </source>
</evidence>
<dbReference type="PANTHER" id="PTHR30203:SF25">
    <property type="entry name" value="OUTER MEMBRANE PROTEIN-RELATED"/>
    <property type="match status" value="1"/>
</dbReference>
<evidence type="ECO:0000313" key="4">
    <source>
        <dbReference type="EMBL" id="XAE44795.1"/>
    </source>
</evidence>
<organism evidence="4 5">
    <name type="scientific">Nguyenibacter vanlangensis</name>
    <dbReference type="NCBI Taxonomy" id="1216886"/>
    <lineage>
        <taxon>Bacteria</taxon>
        <taxon>Pseudomonadati</taxon>
        <taxon>Pseudomonadota</taxon>
        <taxon>Alphaproteobacteria</taxon>
        <taxon>Acetobacterales</taxon>
        <taxon>Acetobacteraceae</taxon>
        <taxon>Nguyenibacter</taxon>
    </lineage>
</organism>
<accession>A0ABZ3DAJ7</accession>
<dbReference type="NCBIfam" id="TIGR01845">
    <property type="entry name" value="outer_NodT"/>
    <property type="match status" value="1"/>
</dbReference>
<keyword evidence="2" id="KW-0564">Palmitate</keyword>
<dbReference type="SUPFAM" id="SSF56954">
    <property type="entry name" value="Outer membrane efflux proteins (OEP)"/>
    <property type="match status" value="1"/>
</dbReference>
<keyword evidence="2" id="KW-0449">Lipoprotein</keyword>
<dbReference type="Gene3D" id="2.20.200.10">
    <property type="entry name" value="Outer membrane efflux proteins (OEP)"/>
    <property type="match status" value="1"/>
</dbReference>
<keyword evidence="2" id="KW-0472">Membrane</keyword>
<dbReference type="RefSeq" id="WP_342630000.1">
    <property type="nucleotide sequence ID" value="NZ_CP152276.1"/>
</dbReference>
<dbReference type="EMBL" id="CP152276">
    <property type="protein sequence ID" value="XAE44795.1"/>
    <property type="molecule type" value="Genomic_DNA"/>
</dbReference>
<evidence type="ECO:0000256" key="2">
    <source>
        <dbReference type="RuleBase" id="RU362097"/>
    </source>
</evidence>
<dbReference type="InterPro" id="IPR010131">
    <property type="entry name" value="MdtP/NodT-like"/>
</dbReference>
<dbReference type="Pfam" id="PF02321">
    <property type="entry name" value="OEP"/>
    <property type="match status" value="2"/>
</dbReference>
<keyword evidence="2" id="KW-0812">Transmembrane</keyword>
<evidence type="ECO:0000256" key="3">
    <source>
        <dbReference type="SAM" id="Coils"/>
    </source>
</evidence>
<comment type="similarity">
    <text evidence="1 2">Belongs to the outer membrane factor (OMF) (TC 1.B.17) family.</text>
</comment>
<sequence>MKPPASRHRAARPMPGVLVPGMLVLGVLAAAGLAGGCTVGPAYHAPAPDVPAAWHDPAGSDAAAARAADPAWWRRFGDPVLDGLVARATAGNPAFLQTIARIAQARAQEQAQRAAGLPSLTGSALYTRERLGEAGLFTALGSGQPGAAGQPGFAGGIGGLAQGLDLYQVGFDASWELDLFGRVRRAVEQAHAQLQAQLEASRDALLTLQGDVARAYLQVRAGQALRAQAAILATARARALDLTRIRRAQGLADDTELDQARAALLQAQAQTPQLDQQVAQATNRLAVLTGQAPGTLAAALQAALAAPAPLPALPDRVAIALPAAITRRRPDIRQAEASLHAATAETGVAVAQLYPDITLSGQVGQRSLTLPDLAQWANTFYQFGPAISLPLFSGGRLRAGVALARARQREAALAYRQAVLTALQQVEDELAALRTDRDTQARDAAAVGVAAGRLDLARVRYRDGIGDALAVQDGVAALAAARQDDVRARLQVLLDAVALYKAMGGGWE</sequence>